<feature type="compositionally biased region" description="Basic and acidic residues" evidence="1">
    <location>
        <begin position="1"/>
        <end position="10"/>
    </location>
</feature>
<protein>
    <submittedName>
        <fullName evidence="2">Transferase</fullName>
    </submittedName>
</protein>
<reference evidence="2" key="1">
    <citation type="journal article" date="2021" name="Proc. Natl. Acad. Sci. U.S.A.">
        <title>A Catalog of Tens of Thousands of Viruses from Human Metagenomes Reveals Hidden Associations with Chronic Diseases.</title>
        <authorList>
            <person name="Tisza M.J."/>
            <person name="Buck C.B."/>
        </authorList>
    </citation>
    <scope>NUCLEOTIDE SEQUENCE</scope>
    <source>
        <strain evidence="2">CtSH72</strain>
    </source>
</reference>
<evidence type="ECO:0000313" key="2">
    <source>
        <dbReference type="EMBL" id="DAE20561.1"/>
    </source>
</evidence>
<name>A0A8S5QP15_9CAUD</name>
<feature type="region of interest" description="Disordered" evidence="1">
    <location>
        <begin position="1"/>
        <end position="32"/>
    </location>
</feature>
<accession>A0A8S5QP15</accession>
<dbReference type="GO" id="GO:0016740">
    <property type="term" value="F:transferase activity"/>
    <property type="evidence" value="ECO:0007669"/>
    <property type="project" value="UniProtKB-KW"/>
</dbReference>
<keyword evidence="2" id="KW-0808">Transferase</keyword>
<sequence>MAYSRKDFSKKGSNKRGRIAAGKGRSYSERHRISERKANSLVSIEVDPNDDETMRYIASKVYNEIRSLHSKPGKSFAEFGAIYYSLYWIAEARHLILFKDSKGRNVGVLAFDVVTPWYTRRTCFEELFVLGLDPAFHGFGRVALKYMKKRANDLGCSLMETGASMTDKPKMIENLYKRHGKCDFTYPCFVWVLPN</sequence>
<proteinExistence type="predicted"/>
<organism evidence="2">
    <name type="scientific">Caudovirales sp. ctSH72</name>
    <dbReference type="NCBI Taxonomy" id="2826773"/>
    <lineage>
        <taxon>Viruses</taxon>
        <taxon>Duplodnaviria</taxon>
        <taxon>Heunggongvirae</taxon>
        <taxon>Uroviricota</taxon>
        <taxon>Caudoviricetes</taxon>
    </lineage>
</organism>
<dbReference type="SUPFAM" id="SSF55729">
    <property type="entry name" value="Acyl-CoA N-acyltransferases (Nat)"/>
    <property type="match status" value="1"/>
</dbReference>
<dbReference type="EMBL" id="BK015697">
    <property type="protein sequence ID" value="DAE20561.1"/>
    <property type="molecule type" value="Genomic_DNA"/>
</dbReference>
<dbReference type="InterPro" id="IPR016181">
    <property type="entry name" value="Acyl_CoA_acyltransferase"/>
</dbReference>
<evidence type="ECO:0000256" key="1">
    <source>
        <dbReference type="SAM" id="MobiDB-lite"/>
    </source>
</evidence>